<feature type="region of interest" description="Disordered" evidence="1">
    <location>
        <begin position="23"/>
        <end position="48"/>
    </location>
</feature>
<evidence type="ECO:0000256" key="1">
    <source>
        <dbReference type="SAM" id="MobiDB-lite"/>
    </source>
</evidence>
<evidence type="ECO:0000313" key="3">
    <source>
        <dbReference type="Proteomes" id="UP000299102"/>
    </source>
</evidence>
<evidence type="ECO:0000313" key="2">
    <source>
        <dbReference type="EMBL" id="GBP31593.1"/>
    </source>
</evidence>
<protein>
    <submittedName>
        <fullName evidence="2">Uncharacterized protein</fullName>
    </submittedName>
</protein>
<dbReference type="EMBL" id="BGZK01000248">
    <property type="protein sequence ID" value="GBP31593.1"/>
    <property type="molecule type" value="Genomic_DNA"/>
</dbReference>
<sequence length="84" mass="8983">MGKNATSLVHVGKDAGVKLVATHAAGSSGRGRAREGPAPARVQKPNGNPVTLYLGHVTSFKQVIRHGRERRPPQWSAVCFRGLM</sequence>
<accession>A0A4C1UYN2</accession>
<organism evidence="2 3">
    <name type="scientific">Eumeta variegata</name>
    <name type="common">Bagworm moth</name>
    <name type="synonym">Eumeta japonica</name>
    <dbReference type="NCBI Taxonomy" id="151549"/>
    <lineage>
        <taxon>Eukaryota</taxon>
        <taxon>Metazoa</taxon>
        <taxon>Ecdysozoa</taxon>
        <taxon>Arthropoda</taxon>
        <taxon>Hexapoda</taxon>
        <taxon>Insecta</taxon>
        <taxon>Pterygota</taxon>
        <taxon>Neoptera</taxon>
        <taxon>Endopterygota</taxon>
        <taxon>Lepidoptera</taxon>
        <taxon>Glossata</taxon>
        <taxon>Ditrysia</taxon>
        <taxon>Tineoidea</taxon>
        <taxon>Psychidae</taxon>
        <taxon>Oiketicinae</taxon>
        <taxon>Eumeta</taxon>
    </lineage>
</organism>
<gene>
    <name evidence="2" type="ORF">EVAR_78172_1</name>
</gene>
<name>A0A4C1UYN2_EUMVA</name>
<keyword evidence="3" id="KW-1185">Reference proteome</keyword>
<dbReference type="Proteomes" id="UP000299102">
    <property type="component" value="Unassembled WGS sequence"/>
</dbReference>
<dbReference type="AlphaFoldDB" id="A0A4C1UYN2"/>
<proteinExistence type="predicted"/>
<comment type="caution">
    <text evidence="2">The sequence shown here is derived from an EMBL/GenBank/DDBJ whole genome shotgun (WGS) entry which is preliminary data.</text>
</comment>
<reference evidence="2 3" key="1">
    <citation type="journal article" date="2019" name="Commun. Biol.">
        <title>The bagworm genome reveals a unique fibroin gene that provides high tensile strength.</title>
        <authorList>
            <person name="Kono N."/>
            <person name="Nakamura H."/>
            <person name="Ohtoshi R."/>
            <person name="Tomita M."/>
            <person name="Numata K."/>
            <person name="Arakawa K."/>
        </authorList>
    </citation>
    <scope>NUCLEOTIDE SEQUENCE [LARGE SCALE GENOMIC DNA]</scope>
</reference>